<dbReference type="NCBIfam" id="TIGR00413">
    <property type="entry name" value="rlpA"/>
    <property type="match status" value="1"/>
</dbReference>
<dbReference type="Proteomes" id="UP000216339">
    <property type="component" value="Unassembled WGS sequence"/>
</dbReference>
<evidence type="ECO:0000313" key="7">
    <source>
        <dbReference type="EMBL" id="PAP74958.1"/>
    </source>
</evidence>
<dbReference type="AlphaFoldDB" id="A0A271IVL4"/>
<evidence type="ECO:0000313" key="8">
    <source>
        <dbReference type="Proteomes" id="UP000216339"/>
    </source>
</evidence>
<keyword evidence="2 3" id="KW-0961">Cell wall biogenesis/degradation</keyword>
<feature type="domain" description="RlpA-like protein double-psi beta-barrel" evidence="6">
    <location>
        <begin position="75"/>
        <end position="161"/>
    </location>
</feature>
<evidence type="ECO:0000256" key="5">
    <source>
        <dbReference type="SAM" id="MobiDB-lite"/>
    </source>
</evidence>
<sequence length="173" mass="17391">MVVTSAALLAGGGTALTVAPSILTSDAPAVPASVAEAPVDATPPPATLLPPVAPVSDVREAPETDTEAGEAIGGGRASYYGRELAGNPTASGEPFDPTALTAAHRTLPLGTRVRVTHARTGESVVVRVNDRGPFHGDRVIDVSRAAADSIGLTRSGTAEVELERLPKTGGARG</sequence>
<dbReference type="EC" id="4.2.2.-" evidence="3"/>
<dbReference type="SUPFAM" id="SSF50685">
    <property type="entry name" value="Barwin-like endoglucanases"/>
    <property type="match status" value="1"/>
</dbReference>
<comment type="function">
    <text evidence="3">Lytic transglycosylase with a strong preference for naked glycan strands that lack stem peptides.</text>
</comment>
<accession>A0A271IVL4</accession>
<dbReference type="InterPro" id="IPR036908">
    <property type="entry name" value="RlpA-like_sf"/>
</dbReference>
<comment type="similarity">
    <text evidence="3 4">Belongs to the RlpA family.</text>
</comment>
<dbReference type="InterPro" id="IPR009009">
    <property type="entry name" value="RlpA-like_DPBB"/>
</dbReference>
<dbReference type="CDD" id="cd22268">
    <property type="entry name" value="DPBB_RlpA-like"/>
    <property type="match status" value="1"/>
</dbReference>
<keyword evidence="1 3" id="KW-0456">Lyase</keyword>
<dbReference type="HAMAP" id="MF_02071">
    <property type="entry name" value="RlpA"/>
    <property type="match status" value="1"/>
</dbReference>
<dbReference type="InterPro" id="IPR012997">
    <property type="entry name" value="RplA"/>
</dbReference>
<dbReference type="PANTHER" id="PTHR34183">
    <property type="entry name" value="ENDOLYTIC PEPTIDOGLYCAN TRANSGLYCOSYLASE RLPA"/>
    <property type="match status" value="1"/>
</dbReference>
<dbReference type="GO" id="GO:0071555">
    <property type="term" value="P:cell wall organization"/>
    <property type="evidence" value="ECO:0007669"/>
    <property type="project" value="UniProtKB-KW"/>
</dbReference>
<name>A0A271IVL4_9BACT</name>
<dbReference type="PANTHER" id="PTHR34183:SF8">
    <property type="entry name" value="ENDOLYTIC PEPTIDOGLYCAN TRANSGLYCOSYLASE RLPA-RELATED"/>
    <property type="match status" value="1"/>
</dbReference>
<evidence type="ECO:0000256" key="1">
    <source>
        <dbReference type="ARBA" id="ARBA00023239"/>
    </source>
</evidence>
<gene>
    <name evidence="3" type="primary">rlpA</name>
    <name evidence="7" type="ORF">BSZ37_00080</name>
</gene>
<evidence type="ECO:0000256" key="3">
    <source>
        <dbReference type="HAMAP-Rule" id="MF_02071"/>
    </source>
</evidence>
<dbReference type="GO" id="GO:0008932">
    <property type="term" value="F:lytic endotransglycosylase activity"/>
    <property type="evidence" value="ECO:0007669"/>
    <property type="project" value="UniProtKB-UniRule"/>
</dbReference>
<reference evidence="7 8" key="1">
    <citation type="submission" date="2016-11" db="EMBL/GenBank/DDBJ databases">
        <title>Study of marine rhodopsin-containing bacteria.</title>
        <authorList>
            <person name="Yoshizawa S."/>
            <person name="Kumagai Y."/>
            <person name="Kogure K."/>
        </authorList>
    </citation>
    <scope>NUCLEOTIDE SEQUENCE [LARGE SCALE GENOMIC DNA]</scope>
    <source>
        <strain evidence="7 8">SAORIC-28</strain>
    </source>
</reference>
<feature type="region of interest" description="Disordered" evidence="5">
    <location>
        <begin position="60"/>
        <end position="96"/>
    </location>
</feature>
<dbReference type="GO" id="GO:0000270">
    <property type="term" value="P:peptidoglycan metabolic process"/>
    <property type="evidence" value="ECO:0007669"/>
    <property type="project" value="UniProtKB-UniRule"/>
</dbReference>
<evidence type="ECO:0000256" key="2">
    <source>
        <dbReference type="ARBA" id="ARBA00023316"/>
    </source>
</evidence>
<dbReference type="EMBL" id="MQWD01000001">
    <property type="protein sequence ID" value="PAP74958.1"/>
    <property type="molecule type" value="Genomic_DNA"/>
</dbReference>
<evidence type="ECO:0000256" key="4">
    <source>
        <dbReference type="RuleBase" id="RU003495"/>
    </source>
</evidence>
<organism evidence="7 8">
    <name type="scientific">Rubrivirga marina</name>
    <dbReference type="NCBI Taxonomy" id="1196024"/>
    <lineage>
        <taxon>Bacteria</taxon>
        <taxon>Pseudomonadati</taxon>
        <taxon>Rhodothermota</taxon>
        <taxon>Rhodothermia</taxon>
        <taxon>Rhodothermales</taxon>
        <taxon>Rubricoccaceae</taxon>
        <taxon>Rubrivirga</taxon>
    </lineage>
</organism>
<dbReference type="Pfam" id="PF03330">
    <property type="entry name" value="DPBB_1"/>
    <property type="match status" value="1"/>
</dbReference>
<keyword evidence="8" id="KW-1185">Reference proteome</keyword>
<comment type="caution">
    <text evidence="7">The sequence shown here is derived from an EMBL/GenBank/DDBJ whole genome shotgun (WGS) entry which is preliminary data.</text>
</comment>
<dbReference type="InterPro" id="IPR034718">
    <property type="entry name" value="RlpA"/>
</dbReference>
<dbReference type="OrthoDB" id="9779128at2"/>
<dbReference type="Gene3D" id="2.40.40.10">
    <property type="entry name" value="RlpA-like domain"/>
    <property type="match status" value="1"/>
</dbReference>
<proteinExistence type="inferred from homology"/>
<evidence type="ECO:0000259" key="6">
    <source>
        <dbReference type="Pfam" id="PF03330"/>
    </source>
</evidence>
<protein>
    <recommendedName>
        <fullName evidence="3">Probable endolytic peptidoglycan transglycosylase RlpA</fullName>
        <ecNumber evidence="3">4.2.2.-</ecNumber>
    </recommendedName>
</protein>